<evidence type="ECO:0000313" key="1">
    <source>
        <dbReference type="EMBL" id="KAL2497376.1"/>
    </source>
</evidence>
<accession>A0ABD1S9D3</accession>
<protein>
    <submittedName>
        <fullName evidence="1">Uncharacterized protein</fullName>
    </submittedName>
</protein>
<evidence type="ECO:0000313" key="2">
    <source>
        <dbReference type="Proteomes" id="UP001604336"/>
    </source>
</evidence>
<dbReference type="AlphaFoldDB" id="A0ABD1S9D3"/>
<dbReference type="EMBL" id="JBFOLK010000007">
    <property type="protein sequence ID" value="KAL2497376.1"/>
    <property type="molecule type" value="Genomic_DNA"/>
</dbReference>
<gene>
    <name evidence="1" type="ORF">Adt_22926</name>
</gene>
<name>A0ABD1S9D3_9LAMI</name>
<proteinExistence type="predicted"/>
<comment type="caution">
    <text evidence="1">The sequence shown here is derived from an EMBL/GenBank/DDBJ whole genome shotgun (WGS) entry which is preliminary data.</text>
</comment>
<keyword evidence="2" id="KW-1185">Reference proteome</keyword>
<reference evidence="2" key="1">
    <citation type="submission" date="2024-07" db="EMBL/GenBank/DDBJ databases">
        <title>Two chromosome-level genome assemblies of Korean endemic species Abeliophyllum distichum and Forsythia ovata (Oleaceae).</title>
        <authorList>
            <person name="Jang H."/>
        </authorList>
    </citation>
    <scope>NUCLEOTIDE SEQUENCE [LARGE SCALE GENOMIC DNA]</scope>
</reference>
<dbReference type="Proteomes" id="UP001604336">
    <property type="component" value="Unassembled WGS sequence"/>
</dbReference>
<sequence length="140" mass="15892">MARILGVGYVSSPARRANRPDLSGMARKLNRSEICSSYTGAKIYYQICAYVDRENLRYVLTSARVDLDLCWCPAAQILDLYWPRHVRSVLTLVMQISICTGAWSYKSVAQMNRSAVKICSTVEHQHPIFLGSFFVHQSRS</sequence>
<organism evidence="1 2">
    <name type="scientific">Abeliophyllum distichum</name>
    <dbReference type="NCBI Taxonomy" id="126358"/>
    <lineage>
        <taxon>Eukaryota</taxon>
        <taxon>Viridiplantae</taxon>
        <taxon>Streptophyta</taxon>
        <taxon>Embryophyta</taxon>
        <taxon>Tracheophyta</taxon>
        <taxon>Spermatophyta</taxon>
        <taxon>Magnoliopsida</taxon>
        <taxon>eudicotyledons</taxon>
        <taxon>Gunneridae</taxon>
        <taxon>Pentapetalae</taxon>
        <taxon>asterids</taxon>
        <taxon>lamiids</taxon>
        <taxon>Lamiales</taxon>
        <taxon>Oleaceae</taxon>
        <taxon>Forsythieae</taxon>
        <taxon>Abeliophyllum</taxon>
    </lineage>
</organism>